<proteinExistence type="predicted"/>
<dbReference type="EMBL" id="MU277200">
    <property type="protein sequence ID" value="KAI0063966.1"/>
    <property type="molecule type" value="Genomic_DNA"/>
</dbReference>
<keyword evidence="2" id="KW-1185">Reference proteome</keyword>
<reference evidence="1" key="1">
    <citation type="submission" date="2021-03" db="EMBL/GenBank/DDBJ databases">
        <authorList>
            <consortium name="DOE Joint Genome Institute"/>
            <person name="Ahrendt S."/>
            <person name="Looney B.P."/>
            <person name="Miyauchi S."/>
            <person name="Morin E."/>
            <person name="Drula E."/>
            <person name="Courty P.E."/>
            <person name="Chicoki N."/>
            <person name="Fauchery L."/>
            <person name="Kohler A."/>
            <person name="Kuo A."/>
            <person name="Labutti K."/>
            <person name="Pangilinan J."/>
            <person name="Lipzen A."/>
            <person name="Riley R."/>
            <person name="Andreopoulos W."/>
            <person name="He G."/>
            <person name="Johnson J."/>
            <person name="Barry K.W."/>
            <person name="Grigoriev I.V."/>
            <person name="Nagy L."/>
            <person name="Hibbett D."/>
            <person name="Henrissat B."/>
            <person name="Matheny P.B."/>
            <person name="Labbe J."/>
            <person name="Martin F."/>
        </authorList>
    </citation>
    <scope>NUCLEOTIDE SEQUENCE</scope>
    <source>
        <strain evidence="1">HHB10654</strain>
    </source>
</reference>
<accession>A0ACB8T7I8</accession>
<sequence length="578" mass="62750">MVGLYLWNIPTRYSSLPVSPDQAVVAGSSHGDVVAVDFRVRDIHMEQIWAFTDLSLYQKHQHLVIIAQGCTLTDRGRRPIPVSIEEVLEGASQCPCTFCPLCLLTNSSHIRAGNAKTDVIRRWTARLLQTHKRLLYTSPVTYLSSYAHILCTPPFVILLLMRAAFLGAIVLGAGVAQAHMAAWANGMYCRNGTSGTDNPSTGDAIQPLFNLTFSDWWFHHVNGCDQFPPAPGVFLELPAGGNFTVEIAENRAFTSLSWDGAKATEWGDGKTHPEDYSITNLGGYNITSSGCIPSPNMHAQNESMAAGTAFAISYHSELKDVTPENLVVFSVRYHSPFRLRTTYDVPAALPACPPGGCHCAWGWVPDHCGQPNIYMEGFRCNVTGATSTIPVAPGKPPLWCEGNSSACQPGPKQMVYWNQLDGNNVILEGWQEERNGKSPGYNMKMGFHDGAQTDIFEIPASTSTSSQSRTSTYASSSTGSSHSSHDANTSSSHSSPFSHAVTSHAAASTKSYTSHESISSMPSKSGAPDAATCVCTPAPTSDAAKLLAMARRDEDSRRGTDAHAFERHRRSRRRLGEY</sequence>
<evidence type="ECO:0000313" key="2">
    <source>
        <dbReference type="Proteomes" id="UP000814140"/>
    </source>
</evidence>
<organism evidence="1 2">
    <name type="scientific">Artomyces pyxidatus</name>
    <dbReference type="NCBI Taxonomy" id="48021"/>
    <lineage>
        <taxon>Eukaryota</taxon>
        <taxon>Fungi</taxon>
        <taxon>Dikarya</taxon>
        <taxon>Basidiomycota</taxon>
        <taxon>Agaricomycotina</taxon>
        <taxon>Agaricomycetes</taxon>
        <taxon>Russulales</taxon>
        <taxon>Auriscalpiaceae</taxon>
        <taxon>Artomyces</taxon>
    </lineage>
</organism>
<name>A0ACB8T7I8_9AGAM</name>
<evidence type="ECO:0000313" key="1">
    <source>
        <dbReference type="EMBL" id="KAI0063966.1"/>
    </source>
</evidence>
<gene>
    <name evidence="1" type="ORF">BV25DRAFT_1823450</name>
</gene>
<dbReference type="Proteomes" id="UP000814140">
    <property type="component" value="Unassembled WGS sequence"/>
</dbReference>
<reference evidence="1" key="2">
    <citation type="journal article" date="2022" name="New Phytol.">
        <title>Evolutionary transition to the ectomycorrhizal habit in the genomes of a hyperdiverse lineage of mushroom-forming fungi.</title>
        <authorList>
            <person name="Looney B."/>
            <person name="Miyauchi S."/>
            <person name="Morin E."/>
            <person name="Drula E."/>
            <person name="Courty P.E."/>
            <person name="Kohler A."/>
            <person name="Kuo A."/>
            <person name="LaButti K."/>
            <person name="Pangilinan J."/>
            <person name="Lipzen A."/>
            <person name="Riley R."/>
            <person name="Andreopoulos W."/>
            <person name="He G."/>
            <person name="Johnson J."/>
            <person name="Nolan M."/>
            <person name="Tritt A."/>
            <person name="Barry K.W."/>
            <person name="Grigoriev I.V."/>
            <person name="Nagy L.G."/>
            <person name="Hibbett D."/>
            <person name="Henrissat B."/>
            <person name="Matheny P.B."/>
            <person name="Labbe J."/>
            <person name="Martin F.M."/>
        </authorList>
    </citation>
    <scope>NUCLEOTIDE SEQUENCE</scope>
    <source>
        <strain evidence="1">HHB10654</strain>
    </source>
</reference>
<comment type="caution">
    <text evidence="1">The sequence shown here is derived from an EMBL/GenBank/DDBJ whole genome shotgun (WGS) entry which is preliminary data.</text>
</comment>
<protein>
    <submittedName>
        <fullName evidence="1">Uncharacterized protein</fullName>
    </submittedName>
</protein>